<evidence type="ECO:0000313" key="3">
    <source>
        <dbReference type="Proteomes" id="UP000029725"/>
    </source>
</evidence>
<evidence type="ECO:0000313" key="2">
    <source>
        <dbReference type="EMBL" id="KGG52830.1"/>
    </source>
</evidence>
<comment type="caution">
    <text evidence="2">The sequence shown here is derived from an EMBL/GenBank/DDBJ whole genome shotgun (WGS) entry which is preliminary data.</text>
</comment>
<name>A0A098VV89_9MICR</name>
<dbReference type="VEuPathDB" id="MicrosporidiaDB:DI09_130p50"/>
<evidence type="ECO:0000256" key="1">
    <source>
        <dbReference type="SAM" id="MobiDB-lite"/>
    </source>
</evidence>
<reference evidence="2 3" key="1">
    <citation type="submission" date="2014-04" db="EMBL/GenBank/DDBJ databases">
        <title>A new species of microsporidia sheds light on the evolution of extreme parasitism.</title>
        <authorList>
            <person name="Haag K.L."/>
            <person name="James T.Y."/>
            <person name="Larsson R."/>
            <person name="Schaer T.M."/>
            <person name="Refardt D."/>
            <person name="Pombert J.-F."/>
            <person name="Ebert D."/>
        </authorList>
    </citation>
    <scope>NUCLEOTIDE SEQUENCE [LARGE SCALE GENOMIC DNA]</scope>
    <source>
        <strain evidence="2 3">UGP3</strain>
        <tissue evidence="2">Spores</tissue>
    </source>
</reference>
<dbReference type="RefSeq" id="XP_013239266.1">
    <property type="nucleotide sequence ID" value="XM_013383812.1"/>
</dbReference>
<gene>
    <name evidence="2" type="ORF">DI09_130p50</name>
</gene>
<dbReference type="HOGENOM" id="CLU_1337798_0_0_1"/>
<feature type="region of interest" description="Disordered" evidence="1">
    <location>
        <begin position="36"/>
        <end position="66"/>
    </location>
</feature>
<keyword evidence="3" id="KW-1185">Reference proteome</keyword>
<dbReference type="EMBL" id="JMKJ01000034">
    <property type="protein sequence ID" value="KGG52830.1"/>
    <property type="molecule type" value="Genomic_DNA"/>
</dbReference>
<organism evidence="2 3">
    <name type="scientific">Mitosporidium daphniae</name>
    <dbReference type="NCBI Taxonomy" id="1485682"/>
    <lineage>
        <taxon>Eukaryota</taxon>
        <taxon>Fungi</taxon>
        <taxon>Fungi incertae sedis</taxon>
        <taxon>Microsporidia</taxon>
        <taxon>Mitosporidium</taxon>
    </lineage>
</organism>
<dbReference type="GeneID" id="25258286"/>
<sequence length="205" mass="23132">MDGTPTISFSSIGSSNAINGVSNGILESISKFTNAFASPAPNENDNGEEEEDELNVKEPISSNSSPILTEPFFPGNAKSMSFEPNYSSIFFNPDASNSIIEDKIIQDHSKKEVEVTLTRLIKAIEKLQKDITMINRIISAPPWYIRIYNFLKQSPNKLLIKVGATIISTPDFNWKLQYLSHLELVKICCFYSKEKYIIKFIYIHI</sequence>
<accession>A0A098VV89</accession>
<dbReference type="AlphaFoldDB" id="A0A098VV89"/>
<proteinExistence type="predicted"/>
<protein>
    <submittedName>
        <fullName evidence="2">Uncharacterized protein</fullName>
    </submittedName>
</protein>
<dbReference type="Proteomes" id="UP000029725">
    <property type="component" value="Unassembled WGS sequence"/>
</dbReference>